<feature type="transmembrane region" description="Helical" evidence="6">
    <location>
        <begin position="97"/>
        <end position="118"/>
    </location>
</feature>
<dbReference type="PANTHER" id="PTHR23502:SF182">
    <property type="entry name" value="POLYAMINE TRANSPORTER, PUTATIVE-RELATED"/>
    <property type="match status" value="1"/>
</dbReference>
<feature type="transmembrane region" description="Helical" evidence="6">
    <location>
        <begin position="58"/>
        <end position="77"/>
    </location>
</feature>
<dbReference type="PROSITE" id="PS50850">
    <property type="entry name" value="MFS"/>
    <property type="match status" value="1"/>
</dbReference>
<evidence type="ECO:0000256" key="6">
    <source>
        <dbReference type="SAM" id="Phobius"/>
    </source>
</evidence>
<feature type="region of interest" description="Disordered" evidence="5">
    <location>
        <begin position="1"/>
        <end position="42"/>
    </location>
</feature>
<evidence type="ECO:0000256" key="3">
    <source>
        <dbReference type="ARBA" id="ARBA00022989"/>
    </source>
</evidence>
<dbReference type="Pfam" id="PF07690">
    <property type="entry name" value="MFS_1"/>
    <property type="match status" value="1"/>
</dbReference>
<evidence type="ECO:0000256" key="4">
    <source>
        <dbReference type="ARBA" id="ARBA00023136"/>
    </source>
</evidence>
<feature type="transmembrane region" description="Helical" evidence="6">
    <location>
        <begin position="155"/>
        <end position="177"/>
    </location>
</feature>
<feature type="transmembrane region" description="Helical" evidence="6">
    <location>
        <begin position="125"/>
        <end position="143"/>
    </location>
</feature>
<feature type="transmembrane region" description="Helical" evidence="6">
    <location>
        <begin position="388"/>
        <end position="416"/>
    </location>
</feature>
<name>A0ABP0B5N9_9PEZI</name>
<dbReference type="Gene3D" id="1.20.1250.20">
    <property type="entry name" value="MFS general substrate transporter like domains"/>
    <property type="match status" value="1"/>
</dbReference>
<evidence type="ECO:0000259" key="7">
    <source>
        <dbReference type="PROSITE" id="PS50850"/>
    </source>
</evidence>
<dbReference type="Proteomes" id="UP001642406">
    <property type="component" value="Unassembled WGS sequence"/>
</dbReference>
<feature type="transmembrane region" description="Helical" evidence="6">
    <location>
        <begin position="321"/>
        <end position="340"/>
    </location>
</feature>
<feature type="transmembrane region" description="Helical" evidence="6">
    <location>
        <begin position="281"/>
        <end position="301"/>
    </location>
</feature>
<keyword evidence="9" id="KW-1185">Reference proteome</keyword>
<evidence type="ECO:0000256" key="1">
    <source>
        <dbReference type="ARBA" id="ARBA00004141"/>
    </source>
</evidence>
<dbReference type="PROSITE" id="PS00216">
    <property type="entry name" value="SUGAR_TRANSPORT_1"/>
    <property type="match status" value="1"/>
</dbReference>
<reference evidence="8 9" key="1">
    <citation type="submission" date="2024-01" db="EMBL/GenBank/DDBJ databases">
        <authorList>
            <person name="Allen C."/>
            <person name="Tagirdzhanova G."/>
        </authorList>
    </citation>
    <scope>NUCLEOTIDE SEQUENCE [LARGE SCALE GENOMIC DNA]</scope>
</reference>
<keyword evidence="2 6" id="KW-0812">Transmembrane</keyword>
<feature type="domain" description="Major facilitator superfamily (MFS) profile" evidence="7">
    <location>
        <begin position="60"/>
        <end position="486"/>
    </location>
</feature>
<protein>
    <recommendedName>
        <fullName evidence="7">Major facilitator superfamily (MFS) profile domain-containing protein</fullName>
    </recommendedName>
</protein>
<comment type="subcellular location">
    <subcellularLocation>
        <location evidence="1">Membrane</location>
        <topology evidence="1">Multi-pass membrane protein</topology>
    </subcellularLocation>
</comment>
<dbReference type="SUPFAM" id="SSF103473">
    <property type="entry name" value="MFS general substrate transporter"/>
    <property type="match status" value="1"/>
</dbReference>
<sequence>MSATTAAEKAIDQPSDDSELATPTDLERQEQSTENTSGKPAVTGMSSITRDWSVGRKIYYTAIPCFLAYLITFSASITGPATLVLMAEFNISRTVALLPGTFYLIGLAFGPMFIAPLSEFIGRRWLYICSSAALVIFSAGAGASHTYAGLLVCRFLAGFFGTCGIAIGAGTILDVWGYSKARGLAALLFTCGPFFGPSMGPVAGAYIMAEYDNNWRWTQWVICLLGGPLFLLVLPMKDTSTVAGVHREVDANGKKPSIVGHVFSTLKAAVVRSTTMLTTEAICFFLTLYTGYAYAVVFSFFASGNYVYQLDYGFDEKQVGLVFLAVIIGYILAAVMHIIIDQTLFARAVRLSPDGRAAPEHRLYSGMAGSIFLPIGLFWYAWASKPGGSWAAVAASGIPFGLGAFVLFLSSIVYLVEAYGASAAASALAANGLIRYTLGAVFPLFTFQMYENLGIHWAGSLFAFLSLALLPIPWLLFKYGHKLRARSRFAPAVPPSTAA</sequence>
<dbReference type="InterPro" id="IPR011701">
    <property type="entry name" value="MFS"/>
</dbReference>
<feature type="compositionally biased region" description="Polar residues" evidence="5">
    <location>
        <begin position="32"/>
        <end position="42"/>
    </location>
</feature>
<feature type="transmembrane region" description="Helical" evidence="6">
    <location>
        <begin position="361"/>
        <end position="382"/>
    </location>
</feature>
<evidence type="ECO:0000313" key="8">
    <source>
        <dbReference type="EMBL" id="CAK7214634.1"/>
    </source>
</evidence>
<gene>
    <name evidence="8" type="ORF">SBRCBS47491_002212</name>
</gene>
<feature type="transmembrane region" description="Helical" evidence="6">
    <location>
        <begin position="428"/>
        <end position="449"/>
    </location>
</feature>
<keyword evidence="3 6" id="KW-1133">Transmembrane helix</keyword>
<evidence type="ECO:0000313" key="9">
    <source>
        <dbReference type="Proteomes" id="UP001642406"/>
    </source>
</evidence>
<feature type="transmembrane region" description="Helical" evidence="6">
    <location>
        <begin position="455"/>
        <end position="477"/>
    </location>
</feature>
<dbReference type="EMBL" id="CAWUHC010000012">
    <property type="protein sequence ID" value="CAK7214634.1"/>
    <property type="molecule type" value="Genomic_DNA"/>
</dbReference>
<feature type="transmembrane region" description="Helical" evidence="6">
    <location>
        <begin position="215"/>
        <end position="234"/>
    </location>
</feature>
<accession>A0ABP0B5N9</accession>
<evidence type="ECO:0000256" key="2">
    <source>
        <dbReference type="ARBA" id="ARBA00022692"/>
    </source>
</evidence>
<comment type="caution">
    <text evidence="8">The sequence shown here is derived from an EMBL/GenBank/DDBJ whole genome shotgun (WGS) entry which is preliminary data.</text>
</comment>
<proteinExistence type="predicted"/>
<dbReference type="PANTHER" id="PTHR23502">
    <property type="entry name" value="MAJOR FACILITATOR SUPERFAMILY"/>
    <property type="match status" value="1"/>
</dbReference>
<feature type="transmembrane region" description="Helical" evidence="6">
    <location>
        <begin position="184"/>
        <end position="209"/>
    </location>
</feature>
<keyword evidence="4 6" id="KW-0472">Membrane</keyword>
<evidence type="ECO:0000256" key="5">
    <source>
        <dbReference type="SAM" id="MobiDB-lite"/>
    </source>
</evidence>
<dbReference type="InterPro" id="IPR005829">
    <property type="entry name" value="Sugar_transporter_CS"/>
</dbReference>
<organism evidence="8 9">
    <name type="scientific">Sporothrix bragantina</name>
    <dbReference type="NCBI Taxonomy" id="671064"/>
    <lineage>
        <taxon>Eukaryota</taxon>
        <taxon>Fungi</taxon>
        <taxon>Dikarya</taxon>
        <taxon>Ascomycota</taxon>
        <taxon>Pezizomycotina</taxon>
        <taxon>Sordariomycetes</taxon>
        <taxon>Sordariomycetidae</taxon>
        <taxon>Ophiostomatales</taxon>
        <taxon>Ophiostomataceae</taxon>
        <taxon>Sporothrix</taxon>
    </lineage>
</organism>
<dbReference type="InterPro" id="IPR036259">
    <property type="entry name" value="MFS_trans_sf"/>
</dbReference>
<dbReference type="InterPro" id="IPR020846">
    <property type="entry name" value="MFS_dom"/>
</dbReference>